<evidence type="ECO:0000256" key="5">
    <source>
        <dbReference type="ARBA" id="ARBA00022692"/>
    </source>
</evidence>
<evidence type="ECO:0000313" key="11">
    <source>
        <dbReference type="Proteomes" id="UP000019335"/>
    </source>
</evidence>
<accession>W7TND1</accession>
<feature type="transmembrane region" description="Helical" evidence="9">
    <location>
        <begin position="180"/>
        <end position="204"/>
    </location>
</feature>
<dbReference type="EMBL" id="AZIL01002246">
    <property type="protein sequence ID" value="EWM22224.1"/>
    <property type="molecule type" value="Genomic_DNA"/>
</dbReference>
<dbReference type="GO" id="GO:0005886">
    <property type="term" value="C:plasma membrane"/>
    <property type="evidence" value="ECO:0007669"/>
    <property type="project" value="UniProtKB-SubCell"/>
</dbReference>
<organism evidence="10 11">
    <name type="scientific">Nannochloropsis gaditana</name>
    <dbReference type="NCBI Taxonomy" id="72520"/>
    <lineage>
        <taxon>Eukaryota</taxon>
        <taxon>Sar</taxon>
        <taxon>Stramenopiles</taxon>
        <taxon>Ochrophyta</taxon>
        <taxon>Eustigmatophyceae</taxon>
        <taxon>Eustigmatales</taxon>
        <taxon>Monodopsidaceae</taxon>
        <taxon>Nannochloropsis</taxon>
    </lineage>
</organism>
<reference evidence="10 11" key="1">
    <citation type="journal article" date="2014" name="Mol. Plant">
        <title>Chromosome Scale Genome Assembly and Transcriptome Profiling of Nannochloropsis gaditana in Nitrogen Depletion.</title>
        <authorList>
            <person name="Corteggiani Carpinelli E."/>
            <person name="Telatin A."/>
            <person name="Vitulo N."/>
            <person name="Forcato C."/>
            <person name="D'Angelo M."/>
            <person name="Schiavon R."/>
            <person name="Vezzi A."/>
            <person name="Giacometti G.M."/>
            <person name="Morosinotto T."/>
            <person name="Valle G."/>
        </authorList>
    </citation>
    <scope>NUCLEOTIDE SEQUENCE [LARGE SCALE GENOMIC DNA]</scope>
    <source>
        <strain evidence="10 11">B-31</strain>
    </source>
</reference>
<keyword evidence="3" id="KW-0813">Transport</keyword>
<feature type="transmembrane region" description="Helical" evidence="9">
    <location>
        <begin position="146"/>
        <end position="168"/>
    </location>
</feature>
<dbReference type="InterPro" id="IPR004706">
    <property type="entry name" value="Arsenical-R_Acr3"/>
</dbReference>
<dbReference type="OrthoDB" id="187348at2759"/>
<evidence type="ECO:0000256" key="1">
    <source>
        <dbReference type="ARBA" id="ARBA00004651"/>
    </source>
</evidence>
<evidence type="ECO:0000256" key="6">
    <source>
        <dbReference type="ARBA" id="ARBA00022849"/>
    </source>
</evidence>
<evidence type="ECO:0000256" key="9">
    <source>
        <dbReference type="SAM" id="Phobius"/>
    </source>
</evidence>
<evidence type="ECO:0000256" key="4">
    <source>
        <dbReference type="ARBA" id="ARBA00022475"/>
    </source>
</evidence>
<dbReference type="NCBIfam" id="TIGR00832">
    <property type="entry name" value="acr3"/>
    <property type="match status" value="1"/>
</dbReference>
<dbReference type="FunFam" id="1.20.1530.20:FF:000009">
    <property type="entry name" value="Arsenite transporter, ACR3 family"/>
    <property type="match status" value="1"/>
</dbReference>
<dbReference type="PANTHER" id="PTHR43057">
    <property type="entry name" value="ARSENITE EFFLUX TRANSPORTER"/>
    <property type="match status" value="1"/>
</dbReference>
<keyword evidence="11" id="KW-1185">Reference proteome</keyword>
<dbReference type="GO" id="GO:0015297">
    <property type="term" value="F:antiporter activity"/>
    <property type="evidence" value="ECO:0007669"/>
    <property type="project" value="InterPro"/>
</dbReference>
<comment type="subcellular location">
    <subcellularLocation>
        <location evidence="1">Cell membrane</location>
        <topology evidence="1">Multi-pass membrane protein</topology>
    </subcellularLocation>
</comment>
<feature type="transmembrane region" description="Helical" evidence="9">
    <location>
        <begin position="116"/>
        <end position="140"/>
    </location>
</feature>
<dbReference type="InterPro" id="IPR038770">
    <property type="entry name" value="Na+/solute_symporter_sf"/>
</dbReference>
<feature type="transmembrane region" description="Helical" evidence="9">
    <location>
        <begin position="51"/>
        <end position="72"/>
    </location>
</feature>
<dbReference type="InterPro" id="IPR002657">
    <property type="entry name" value="BilAc:Na_symport/Acr3"/>
</dbReference>
<feature type="transmembrane region" description="Helical" evidence="9">
    <location>
        <begin position="259"/>
        <end position="281"/>
    </location>
</feature>
<keyword evidence="8 9" id="KW-0472">Membrane</keyword>
<protein>
    <submittedName>
        <fullName evidence="10">Arsenical-resistance protein</fullName>
    </submittedName>
</protein>
<keyword evidence="6" id="KW-0059">Arsenical resistance</keyword>
<dbReference type="GO" id="GO:0046685">
    <property type="term" value="P:response to arsenic-containing substance"/>
    <property type="evidence" value="ECO:0007669"/>
    <property type="project" value="UniProtKB-KW"/>
</dbReference>
<feature type="transmembrane region" description="Helical" evidence="9">
    <location>
        <begin position="84"/>
        <end position="104"/>
    </location>
</feature>
<evidence type="ECO:0000256" key="7">
    <source>
        <dbReference type="ARBA" id="ARBA00022989"/>
    </source>
</evidence>
<dbReference type="GO" id="GO:0015105">
    <property type="term" value="F:arsenite transmembrane transporter activity"/>
    <property type="evidence" value="ECO:0007669"/>
    <property type="project" value="TreeGrafter"/>
</dbReference>
<keyword evidence="4" id="KW-1003">Cell membrane</keyword>
<evidence type="ECO:0000256" key="2">
    <source>
        <dbReference type="ARBA" id="ARBA00010110"/>
    </source>
</evidence>
<dbReference type="PANTHER" id="PTHR43057:SF1">
    <property type="entry name" value="ARSENICAL-RESISTANCE PROTEIN 3"/>
    <property type="match status" value="1"/>
</dbReference>
<evidence type="ECO:0000313" key="10">
    <source>
        <dbReference type="EMBL" id="EWM22224.1"/>
    </source>
</evidence>
<keyword evidence="5 9" id="KW-0812">Transmembrane</keyword>
<dbReference type="Proteomes" id="UP000019335">
    <property type="component" value="Unassembled WGS sequence"/>
</dbReference>
<evidence type="ECO:0000256" key="3">
    <source>
        <dbReference type="ARBA" id="ARBA00022448"/>
    </source>
</evidence>
<dbReference type="AlphaFoldDB" id="W7TND1"/>
<name>W7TND1_9STRA</name>
<dbReference type="Pfam" id="PF01758">
    <property type="entry name" value="SBF"/>
    <property type="match status" value="1"/>
</dbReference>
<comment type="similarity">
    <text evidence="2">Belongs to the arsenical resistance-3 (ACR3) (TC 2.A.59) family.</text>
</comment>
<keyword evidence="7 9" id="KW-1133">Transmembrane helix</keyword>
<feature type="transmembrane region" description="Helical" evidence="9">
    <location>
        <begin position="293"/>
        <end position="316"/>
    </location>
</feature>
<comment type="caution">
    <text evidence="10">The sequence shown here is derived from an EMBL/GenBank/DDBJ whole genome shotgun (WGS) entry which is preliminary data.</text>
</comment>
<dbReference type="Gene3D" id="1.20.1530.20">
    <property type="match status" value="1"/>
</dbReference>
<proteinExistence type="inferred from homology"/>
<dbReference type="GO" id="GO:0015104">
    <property type="term" value="F:antimonite transmembrane transporter activity"/>
    <property type="evidence" value="ECO:0007669"/>
    <property type="project" value="TreeGrafter"/>
</dbReference>
<evidence type="ECO:0000256" key="8">
    <source>
        <dbReference type="ARBA" id="ARBA00023136"/>
    </source>
</evidence>
<gene>
    <name evidence="10" type="ORF">Naga_100312g8</name>
</gene>
<sequence>MENAHHLFFSAIRSMSGPSSQESKVQAVESTQFNHSHPEEEKKLSFLDKFLSGWIILAAGVGLALGQAPAIIKAIKASSVGTTNIPIAIGLILMIFPPLAKVRWNKMRDVFADTHLVLLTLFLNWVVGPFLMYFLAVAFFHEGRYASFMSGLSLVGCARCIAMVIVWVELARGDREYCAAIVALNSIITIFLYSPYAVLFLITLPTAMLGSAGTSAVDVTMGDIAISVGIYLGIPLAAGVLCWLLLTKLKGKEWYYTSFAPRIGPLTLAALLFTIVVLFATQSKSILSQIGRVLYAAAPLAIYFLSMFLGSFYLSFLANATYAQATTLAFTAASNNFELALAVAVGTFGLNSGEALMSVVGALIEIPTMLSLVKMAEYFKRAWYQGQETTVPSKLSRNGVKGAEGSVQGGEPVEGIKSVEMHV</sequence>
<feature type="transmembrane region" description="Helical" evidence="9">
    <location>
        <begin position="224"/>
        <end position="247"/>
    </location>
</feature>